<keyword evidence="1" id="KW-1133">Transmembrane helix</keyword>
<name>A0ABQ9L8M7_HEVBR</name>
<dbReference type="Proteomes" id="UP001174677">
    <property type="component" value="Chromosome 13"/>
</dbReference>
<evidence type="ECO:0000313" key="4">
    <source>
        <dbReference type="Proteomes" id="UP001174677"/>
    </source>
</evidence>
<feature type="chain" id="PRO_5045042722" evidence="2">
    <location>
        <begin position="27"/>
        <end position="110"/>
    </location>
</feature>
<keyword evidence="2" id="KW-0732">Signal</keyword>
<evidence type="ECO:0000256" key="2">
    <source>
        <dbReference type="SAM" id="SignalP"/>
    </source>
</evidence>
<comment type="caution">
    <text evidence="3">The sequence shown here is derived from an EMBL/GenBank/DDBJ whole genome shotgun (WGS) entry which is preliminary data.</text>
</comment>
<feature type="transmembrane region" description="Helical" evidence="1">
    <location>
        <begin position="89"/>
        <end position="109"/>
    </location>
</feature>
<accession>A0ABQ9L8M7</accession>
<reference evidence="3" key="1">
    <citation type="journal article" date="2023" name="Plant Biotechnol. J.">
        <title>Chromosome-level wild Hevea brasiliensis genome provides new tools for genomic-assisted breeding and valuable loci to elevate rubber yield.</title>
        <authorList>
            <person name="Cheng H."/>
            <person name="Song X."/>
            <person name="Hu Y."/>
            <person name="Wu T."/>
            <person name="Yang Q."/>
            <person name="An Z."/>
            <person name="Feng S."/>
            <person name="Deng Z."/>
            <person name="Wu W."/>
            <person name="Zeng X."/>
            <person name="Tu M."/>
            <person name="Wang X."/>
            <person name="Huang H."/>
        </authorList>
    </citation>
    <scope>NUCLEOTIDE SEQUENCE</scope>
    <source>
        <strain evidence="3">MT/VB/25A 57/8</strain>
    </source>
</reference>
<dbReference type="EMBL" id="JARPOI010000013">
    <property type="protein sequence ID" value="KAJ9162948.1"/>
    <property type="molecule type" value="Genomic_DNA"/>
</dbReference>
<evidence type="ECO:0000256" key="1">
    <source>
        <dbReference type="SAM" id="Phobius"/>
    </source>
</evidence>
<gene>
    <name evidence="3" type="ORF">P3X46_022678</name>
</gene>
<keyword evidence="4" id="KW-1185">Reference proteome</keyword>
<sequence length="110" mass="12338">MAKMRNLFCFLVISLLFLSQSLPSSANEGFLDQFEKAIGQYLHQGRQLAVADNDLSSFHTRKLGIHIKRRGRFAPGRTRPKSSSIPTQISFIHLIGSVLGYSLFLGLFLL</sequence>
<evidence type="ECO:0000313" key="3">
    <source>
        <dbReference type="EMBL" id="KAJ9162948.1"/>
    </source>
</evidence>
<organism evidence="3 4">
    <name type="scientific">Hevea brasiliensis</name>
    <name type="common">Para rubber tree</name>
    <name type="synonym">Siphonia brasiliensis</name>
    <dbReference type="NCBI Taxonomy" id="3981"/>
    <lineage>
        <taxon>Eukaryota</taxon>
        <taxon>Viridiplantae</taxon>
        <taxon>Streptophyta</taxon>
        <taxon>Embryophyta</taxon>
        <taxon>Tracheophyta</taxon>
        <taxon>Spermatophyta</taxon>
        <taxon>Magnoliopsida</taxon>
        <taxon>eudicotyledons</taxon>
        <taxon>Gunneridae</taxon>
        <taxon>Pentapetalae</taxon>
        <taxon>rosids</taxon>
        <taxon>fabids</taxon>
        <taxon>Malpighiales</taxon>
        <taxon>Euphorbiaceae</taxon>
        <taxon>Crotonoideae</taxon>
        <taxon>Micrandreae</taxon>
        <taxon>Hevea</taxon>
    </lineage>
</organism>
<protein>
    <submittedName>
        <fullName evidence="3">Uncharacterized protein</fullName>
    </submittedName>
</protein>
<keyword evidence="1" id="KW-0812">Transmembrane</keyword>
<feature type="signal peptide" evidence="2">
    <location>
        <begin position="1"/>
        <end position="26"/>
    </location>
</feature>
<keyword evidence="1" id="KW-0472">Membrane</keyword>
<proteinExistence type="predicted"/>